<keyword evidence="5" id="KW-0472">Membrane</keyword>
<dbReference type="Gene3D" id="1.10.220.150">
    <property type="entry name" value="Arf GTPase activating protein"/>
    <property type="match status" value="1"/>
</dbReference>
<feature type="transmembrane region" description="Helical" evidence="5">
    <location>
        <begin position="182"/>
        <end position="201"/>
    </location>
</feature>
<dbReference type="SUPFAM" id="SSF57863">
    <property type="entry name" value="ArfGap/RecO-like zinc finger"/>
    <property type="match status" value="1"/>
</dbReference>
<reference evidence="7 8" key="1">
    <citation type="submission" date="2022-05" db="EMBL/GenBank/DDBJ databases">
        <authorList>
            <consortium name="Genoscope - CEA"/>
            <person name="William W."/>
        </authorList>
    </citation>
    <scope>NUCLEOTIDE SEQUENCE [LARGE SCALE GENOMIC DNA]</scope>
</reference>
<gene>
    <name evidence="7" type="ORF">PEVE_00036754</name>
</gene>
<evidence type="ECO:0000256" key="1">
    <source>
        <dbReference type="ARBA" id="ARBA00022723"/>
    </source>
</evidence>
<comment type="caution">
    <text evidence="7">The sequence shown here is derived from an EMBL/GenBank/DDBJ whole genome shotgun (WGS) entry which is preliminary data.</text>
</comment>
<proteinExistence type="predicted"/>
<dbReference type="CDD" id="cd08833">
    <property type="entry name" value="ArfGap_GIT"/>
    <property type="match status" value="1"/>
</dbReference>
<dbReference type="PROSITE" id="PS50088">
    <property type="entry name" value="ANK_REPEAT"/>
    <property type="match status" value="1"/>
</dbReference>
<dbReference type="SMART" id="SM00105">
    <property type="entry name" value="ArfGap"/>
    <property type="match status" value="1"/>
</dbReference>
<dbReference type="SUPFAM" id="SSF48403">
    <property type="entry name" value="Ankyrin repeat"/>
    <property type="match status" value="1"/>
</dbReference>
<dbReference type="Pfam" id="PF01412">
    <property type="entry name" value="ArfGap"/>
    <property type="match status" value="1"/>
</dbReference>
<keyword evidence="1" id="KW-0479">Metal-binding</keyword>
<keyword evidence="4" id="KW-0863">Zinc-finger</keyword>
<sequence length="459" mass="52020">MSSRMKLRPTTDFCADCSAPGPEWASVNRGVLICDECCSVHRSLGRHISQVKHLRHSSWSPTLQAMVRQLVTNGANSIWEHSLLDPNQMKSGLRKPNQKDRIHVLQTAIIKSARQVFVLVYPEELCRRDSASEVGKTMEGFIITKIILRLLLLSFEKIHYRHFTQKNIFLEMALRNDFRSQYISTYIHNFIFFLLILDLYYSSISSPTKATFIKAKYQRLAFVPRLPCKDDDTITVADLSQQLHSSVRTGNLETCLRLLSLGARANYFHPERNNTPLHVAANAGQALQVELLIVHGADPTKPDLNGKTPVDCAMEAGYTNIAQRLIEVQFELTDRLTYYLCGRRPDHQNGVHYLIPTMAESCLDLSDDAQKAKLKLQALSHHLFEELASDVYDEVDRRECDSVWLATQNQSALLSDTTTVPFLPVNPSFSSTRNQGRQKLALFNAKEFATLIVDILNDA</sequence>
<feature type="domain" description="Arf-GAP" evidence="6">
    <location>
        <begin position="1"/>
        <end position="83"/>
    </location>
</feature>
<keyword evidence="2" id="KW-0862">Zinc</keyword>
<dbReference type="InterPro" id="IPR038508">
    <property type="entry name" value="ArfGAP_dom_sf"/>
</dbReference>
<dbReference type="EMBL" id="CALNXI010005914">
    <property type="protein sequence ID" value="CAH3198782.1"/>
    <property type="molecule type" value="Genomic_DNA"/>
</dbReference>
<evidence type="ECO:0000256" key="3">
    <source>
        <dbReference type="PROSITE-ProRule" id="PRU00023"/>
    </source>
</evidence>
<keyword evidence="8" id="KW-1185">Reference proteome</keyword>
<evidence type="ECO:0000313" key="7">
    <source>
        <dbReference type="EMBL" id="CAH3198782.1"/>
    </source>
</evidence>
<dbReference type="Proteomes" id="UP001159427">
    <property type="component" value="Unassembled WGS sequence"/>
</dbReference>
<dbReference type="SMART" id="SM00248">
    <property type="entry name" value="ANK"/>
    <property type="match status" value="3"/>
</dbReference>
<name>A0ABN8T3C7_9CNID</name>
<evidence type="ECO:0000256" key="5">
    <source>
        <dbReference type="SAM" id="Phobius"/>
    </source>
</evidence>
<keyword evidence="5" id="KW-0812">Transmembrane</keyword>
<feature type="repeat" description="ANK" evidence="3">
    <location>
        <begin position="272"/>
        <end position="304"/>
    </location>
</feature>
<dbReference type="PANTHER" id="PTHR46097">
    <property type="entry name" value="G PROTEIN-COUPLED RECEPTOR KINASE INTERACTING ARFGAP"/>
    <property type="match status" value="1"/>
</dbReference>
<dbReference type="PROSITE" id="PS50115">
    <property type="entry name" value="ARFGAP"/>
    <property type="match status" value="1"/>
</dbReference>
<evidence type="ECO:0000256" key="4">
    <source>
        <dbReference type="PROSITE-ProRule" id="PRU00288"/>
    </source>
</evidence>
<dbReference type="InterPro" id="IPR047161">
    <property type="entry name" value="GIT-like"/>
</dbReference>
<dbReference type="InterPro" id="IPR037278">
    <property type="entry name" value="ARFGAP/RecO"/>
</dbReference>
<evidence type="ECO:0000313" key="8">
    <source>
        <dbReference type="Proteomes" id="UP001159427"/>
    </source>
</evidence>
<dbReference type="InterPro" id="IPR001164">
    <property type="entry name" value="ArfGAP_dom"/>
</dbReference>
<protein>
    <recommendedName>
        <fullName evidence="6">Arf-GAP domain-containing protein</fullName>
    </recommendedName>
</protein>
<dbReference type="Gene3D" id="1.25.40.20">
    <property type="entry name" value="Ankyrin repeat-containing domain"/>
    <property type="match status" value="1"/>
</dbReference>
<dbReference type="PANTHER" id="PTHR46097:SF3">
    <property type="entry name" value="ARF GTPASE-ACTIVATING PROTEIN GIT"/>
    <property type="match status" value="1"/>
</dbReference>
<organism evidence="7 8">
    <name type="scientific">Porites evermanni</name>
    <dbReference type="NCBI Taxonomy" id="104178"/>
    <lineage>
        <taxon>Eukaryota</taxon>
        <taxon>Metazoa</taxon>
        <taxon>Cnidaria</taxon>
        <taxon>Anthozoa</taxon>
        <taxon>Hexacorallia</taxon>
        <taxon>Scleractinia</taxon>
        <taxon>Fungiina</taxon>
        <taxon>Poritidae</taxon>
        <taxon>Porites</taxon>
    </lineage>
</organism>
<dbReference type="Pfam" id="PF08518">
    <property type="entry name" value="GIT_SHD"/>
    <property type="match status" value="2"/>
</dbReference>
<evidence type="ECO:0000259" key="6">
    <source>
        <dbReference type="PROSITE" id="PS50115"/>
    </source>
</evidence>
<dbReference type="InterPro" id="IPR036770">
    <property type="entry name" value="Ankyrin_rpt-contain_sf"/>
</dbReference>
<dbReference type="InterPro" id="IPR013724">
    <property type="entry name" value="GIT_SHD"/>
</dbReference>
<dbReference type="PRINTS" id="PR00405">
    <property type="entry name" value="REVINTRACTNG"/>
</dbReference>
<keyword evidence="5" id="KW-1133">Transmembrane helix</keyword>
<evidence type="ECO:0000256" key="2">
    <source>
        <dbReference type="ARBA" id="ARBA00022833"/>
    </source>
</evidence>
<dbReference type="InterPro" id="IPR002110">
    <property type="entry name" value="Ankyrin_rpt"/>
</dbReference>
<dbReference type="PROSITE" id="PS50297">
    <property type="entry name" value="ANK_REP_REGION"/>
    <property type="match status" value="1"/>
</dbReference>
<keyword evidence="3" id="KW-0040">ANK repeat</keyword>
<dbReference type="Pfam" id="PF12796">
    <property type="entry name" value="Ank_2"/>
    <property type="match status" value="1"/>
</dbReference>
<dbReference type="SMART" id="SM00555">
    <property type="entry name" value="GIT"/>
    <property type="match status" value="2"/>
</dbReference>
<accession>A0ABN8T3C7</accession>
<feature type="non-terminal residue" evidence="7">
    <location>
        <position position="459"/>
    </location>
</feature>